<evidence type="ECO:0000259" key="6">
    <source>
        <dbReference type="PROSITE" id="PS50109"/>
    </source>
</evidence>
<dbReference type="RefSeq" id="WP_076958145.1">
    <property type="nucleotide sequence ID" value="NZ_MLCO01000143.1"/>
</dbReference>
<organism evidence="8 9">
    <name type="scientific">Teichococcus deserti</name>
    <dbReference type="NCBI Taxonomy" id="1817963"/>
    <lineage>
        <taxon>Bacteria</taxon>
        <taxon>Pseudomonadati</taxon>
        <taxon>Pseudomonadota</taxon>
        <taxon>Alphaproteobacteria</taxon>
        <taxon>Acetobacterales</taxon>
        <taxon>Roseomonadaceae</taxon>
        <taxon>Roseomonas</taxon>
    </lineage>
</organism>
<dbReference type="SUPFAM" id="SSF47384">
    <property type="entry name" value="Homodimeric domain of signal transducing histidine kinase"/>
    <property type="match status" value="1"/>
</dbReference>
<dbReference type="InterPro" id="IPR036890">
    <property type="entry name" value="HATPase_C_sf"/>
</dbReference>
<dbReference type="Gene3D" id="3.30.565.10">
    <property type="entry name" value="Histidine kinase-like ATPase, C-terminal domain"/>
    <property type="match status" value="1"/>
</dbReference>
<evidence type="ECO:0000256" key="3">
    <source>
        <dbReference type="ARBA" id="ARBA00022553"/>
    </source>
</evidence>
<dbReference type="SMART" id="SM00387">
    <property type="entry name" value="HATPase_c"/>
    <property type="match status" value="1"/>
</dbReference>
<dbReference type="SMART" id="SM00091">
    <property type="entry name" value="PAS"/>
    <property type="match status" value="4"/>
</dbReference>
<accession>A0A1V2H344</accession>
<dbReference type="Proteomes" id="UP000188879">
    <property type="component" value="Unassembled WGS sequence"/>
</dbReference>
<dbReference type="GO" id="GO:0000155">
    <property type="term" value="F:phosphorelay sensor kinase activity"/>
    <property type="evidence" value="ECO:0007669"/>
    <property type="project" value="InterPro"/>
</dbReference>
<keyword evidence="3" id="KW-0597">Phosphoprotein</keyword>
<feature type="domain" description="Histidine kinase" evidence="6">
    <location>
        <begin position="537"/>
        <end position="755"/>
    </location>
</feature>
<sequence>MNAPSPPPPSAPDPDSGAQGALWLAALQALPSPVLVIDGGGQLQLINPAMLAVLGLPETLPMQGRRFEEVIRLLAFRGFYGPGDPEALTQLVLAMDRSRLTRRSVRTTEGRWLDITSTPLPDGGWVSHAVETTAQHAEAAEAEERLRQAREALRLLPVGVGLYDAQHQLLLFNEAYEQILALPPGTLRPGLAFRAVVAAILHHQKVDEAGQELFEARINLDRSVRQESLRQRADGRSIRSISLPVAGGGFLVALEDVTTLRQAENEATRRAALLDGVLAALPHGVCVYGADQRLALVNAAYRQLMPESDAQPGEHLRDIIRRGLERAFVPNAADTEDSVHRRQFDFGSGPHQRVRRDGTVLTGRTAALPDGGHISVMSDVTALQQAEQAAQQRADLLQAMLDSLRLGVILFDRRHRVVASNALAERMTGLTRDELAPGTHLDRLRDLQYERGEFGRGPEADRIYRTRAVGAVPRLDRFTRTRFDGTVIEVSTDPTPDGGYVRIYADVTEEKRGRIELERARAAAEEADMAKGRFLATMSHELRTPLNAVIGFSEALAGEAGPPHVVEFATAILEAGRHLLSLIDELLTVAQTGTGAVPVETRPLFLPSVLEGAVRLMRQQAEAGEVTLTLAPIPPELPRAQAEERRLRQVLINLVSNAVKFTPAGGSVTVEAQPLPEGGVEIQVRDTGIGIDAGQVERAFEPFVQLEASHTRRYGGSGLGLYLARALAQSMDATLVLDSIRGEGTVARLRLSPARRQEQTA</sequence>
<dbReference type="CDD" id="cd16922">
    <property type="entry name" value="HATPase_EvgS-ArcB-TorS-like"/>
    <property type="match status" value="1"/>
</dbReference>
<evidence type="ECO:0000256" key="2">
    <source>
        <dbReference type="ARBA" id="ARBA00012438"/>
    </source>
</evidence>
<dbReference type="Pfam" id="PF02518">
    <property type="entry name" value="HATPase_c"/>
    <property type="match status" value="1"/>
</dbReference>
<evidence type="ECO:0000313" key="9">
    <source>
        <dbReference type="Proteomes" id="UP000188879"/>
    </source>
</evidence>
<dbReference type="Pfam" id="PF12860">
    <property type="entry name" value="PAS_7"/>
    <property type="match status" value="4"/>
</dbReference>
<comment type="caution">
    <text evidence="8">The sequence shown here is derived from an EMBL/GenBank/DDBJ whole genome shotgun (WGS) entry which is preliminary data.</text>
</comment>
<dbReference type="InterPro" id="IPR004358">
    <property type="entry name" value="Sig_transdc_His_kin-like_C"/>
</dbReference>
<dbReference type="EMBL" id="MLCO01000143">
    <property type="protein sequence ID" value="ONG52219.1"/>
    <property type="molecule type" value="Genomic_DNA"/>
</dbReference>
<dbReference type="PROSITE" id="PS50109">
    <property type="entry name" value="HIS_KIN"/>
    <property type="match status" value="1"/>
</dbReference>
<dbReference type="SUPFAM" id="SSF55785">
    <property type="entry name" value="PYP-like sensor domain (PAS domain)"/>
    <property type="match status" value="4"/>
</dbReference>
<keyword evidence="4" id="KW-0808">Transferase</keyword>
<dbReference type="InterPro" id="IPR000014">
    <property type="entry name" value="PAS"/>
</dbReference>
<proteinExistence type="predicted"/>
<evidence type="ECO:0000256" key="1">
    <source>
        <dbReference type="ARBA" id="ARBA00000085"/>
    </source>
</evidence>
<dbReference type="EC" id="2.7.13.3" evidence="2"/>
<feature type="domain" description="PAS" evidence="7">
    <location>
        <begin position="393"/>
        <end position="435"/>
    </location>
</feature>
<comment type="catalytic activity">
    <reaction evidence="1">
        <text>ATP + protein L-histidine = ADP + protein N-phospho-L-histidine.</text>
        <dbReference type="EC" id="2.7.13.3"/>
    </reaction>
</comment>
<dbReference type="Pfam" id="PF00512">
    <property type="entry name" value="HisKA"/>
    <property type="match status" value="1"/>
</dbReference>
<reference evidence="8 9" key="1">
    <citation type="submission" date="2016-10" db="EMBL/GenBank/DDBJ databases">
        <title>Draft Genome sequence of Roseomonas sp. strain M3.</title>
        <authorList>
            <person name="Subhash Y."/>
            <person name="Lee S."/>
        </authorList>
    </citation>
    <scope>NUCLEOTIDE SEQUENCE [LARGE SCALE GENOMIC DNA]</scope>
    <source>
        <strain evidence="8 9">M3</strain>
    </source>
</reference>
<dbReference type="InterPro" id="IPR003594">
    <property type="entry name" value="HATPase_dom"/>
</dbReference>
<dbReference type="SUPFAM" id="SSF55874">
    <property type="entry name" value="ATPase domain of HSP90 chaperone/DNA topoisomerase II/histidine kinase"/>
    <property type="match status" value="1"/>
</dbReference>
<evidence type="ECO:0000259" key="7">
    <source>
        <dbReference type="PROSITE" id="PS50112"/>
    </source>
</evidence>
<dbReference type="InterPro" id="IPR005467">
    <property type="entry name" value="His_kinase_dom"/>
</dbReference>
<dbReference type="InterPro" id="IPR003661">
    <property type="entry name" value="HisK_dim/P_dom"/>
</dbReference>
<keyword evidence="9" id="KW-1185">Reference proteome</keyword>
<protein>
    <recommendedName>
        <fullName evidence="2">histidine kinase</fullName>
        <ecNumber evidence="2">2.7.13.3</ecNumber>
    </recommendedName>
</protein>
<gene>
    <name evidence="8" type="ORF">BKE38_14955</name>
</gene>
<keyword evidence="5" id="KW-0418">Kinase</keyword>
<dbReference type="PANTHER" id="PTHR43047">
    <property type="entry name" value="TWO-COMPONENT HISTIDINE PROTEIN KINASE"/>
    <property type="match status" value="1"/>
</dbReference>
<name>A0A1V2H344_9PROT</name>
<dbReference type="Gene3D" id="3.30.450.20">
    <property type="entry name" value="PAS domain"/>
    <property type="match status" value="4"/>
</dbReference>
<dbReference type="SMART" id="SM00388">
    <property type="entry name" value="HisKA"/>
    <property type="match status" value="1"/>
</dbReference>
<dbReference type="CDD" id="cd00082">
    <property type="entry name" value="HisKA"/>
    <property type="match status" value="1"/>
</dbReference>
<dbReference type="Gene3D" id="1.10.287.130">
    <property type="match status" value="1"/>
</dbReference>
<dbReference type="InterPro" id="IPR036097">
    <property type="entry name" value="HisK_dim/P_sf"/>
</dbReference>
<evidence type="ECO:0000256" key="5">
    <source>
        <dbReference type="ARBA" id="ARBA00022777"/>
    </source>
</evidence>
<evidence type="ECO:0000256" key="4">
    <source>
        <dbReference type="ARBA" id="ARBA00022679"/>
    </source>
</evidence>
<dbReference type="AlphaFoldDB" id="A0A1V2H344"/>
<dbReference type="PROSITE" id="PS50112">
    <property type="entry name" value="PAS"/>
    <property type="match status" value="1"/>
</dbReference>
<dbReference type="InterPro" id="IPR035965">
    <property type="entry name" value="PAS-like_dom_sf"/>
</dbReference>
<dbReference type="PRINTS" id="PR00344">
    <property type="entry name" value="BCTRLSENSOR"/>
</dbReference>
<evidence type="ECO:0000313" key="8">
    <source>
        <dbReference type="EMBL" id="ONG52219.1"/>
    </source>
</evidence>